<evidence type="ECO:0000256" key="3">
    <source>
        <dbReference type="ARBA" id="ARBA00022989"/>
    </source>
</evidence>
<dbReference type="STRING" id="1442369.A0A0D2JFS1"/>
<evidence type="ECO:0000256" key="4">
    <source>
        <dbReference type="ARBA" id="ARBA00023136"/>
    </source>
</evidence>
<feature type="transmembrane region" description="Helical" evidence="5">
    <location>
        <begin position="164"/>
        <end position="185"/>
    </location>
</feature>
<organism evidence="6 7">
    <name type="scientific">Rhinocladiella mackenziei CBS 650.93</name>
    <dbReference type="NCBI Taxonomy" id="1442369"/>
    <lineage>
        <taxon>Eukaryota</taxon>
        <taxon>Fungi</taxon>
        <taxon>Dikarya</taxon>
        <taxon>Ascomycota</taxon>
        <taxon>Pezizomycotina</taxon>
        <taxon>Eurotiomycetes</taxon>
        <taxon>Chaetothyriomycetidae</taxon>
        <taxon>Chaetothyriales</taxon>
        <taxon>Herpotrichiellaceae</taxon>
        <taxon>Rhinocladiella</taxon>
    </lineage>
</organism>
<dbReference type="GeneID" id="25290882"/>
<feature type="transmembrane region" description="Helical" evidence="5">
    <location>
        <begin position="273"/>
        <end position="297"/>
    </location>
</feature>
<dbReference type="HOGENOM" id="CLU_012923_5_0_1"/>
<dbReference type="Pfam" id="PF03619">
    <property type="entry name" value="Solute_trans_a"/>
    <property type="match status" value="1"/>
</dbReference>
<evidence type="ECO:0000256" key="2">
    <source>
        <dbReference type="ARBA" id="ARBA00022692"/>
    </source>
</evidence>
<dbReference type="OrthoDB" id="5348404at2759"/>
<dbReference type="SMART" id="SM01417">
    <property type="entry name" value="Solute_trans_a"/>
    <property type="match status" value="1"/>
</dbReference>
<protein>
    <submittedName>
        <fullName evidence="6">Uncharacterized protein</fullName>
    </submittedName>
</protein>
<keyword evidence="4 5" id="KW-0472">Membrane</keyword>
<comment type="subcellular location">
    <subcellularLocation>
        <location evidence="1">Membrane</location>
        <topology evidence="1">Multi-pass membrane protein</topology>
    </subcellularLocation>
</comment>
<feature type="transmembrane region" description="Helical" evidence="5">
    <location>
        <begin position="233"/>
        <end position="253"/>
    </location>
</feature>
<dbReference type="InterPro" id="IPR005178">
    <property type="entry name" value="Ostalpha/TMEM184C"/>
</dbReference>
<feature type="transmembrane region" description="Helical" evidence="5">
    <location>
        <begin position="73"/>
        <end position="94"/>
    </location>
</feature>
<dbReference type="GO" id="GO:0016020">
    <property type="term" value="C:membrane"/>
    <property type="evidence" value="ECO:0007669"/>
    <property type="project" value="UniProtKB-SubCell"/>
</dbReference>
<dbReference type="VEuPathDB" id="FungiDB:Z518_02811"/>
<dbReference type="RefSeq" id="XP_013275291.1">
    <property type="nucleotide sequence ID" value="XM_013419837.1"/>
</dbReference>
<evidence type="ECO:0000313" key="7">
    <source>
        <dbReference type="Proteomes" id="UP000053617"/>
    </source>
</evidence>
<keyword evidence="7" id="KW-1185">Reference proteome</keyword>
<evidence type="ECO:0000256" key="1">
    <source>
        <dbReference type="ARBA" id="ARBA00004141"/>
    </source>
</evidence>
<evidence type="ECO:0000313" key="6">
    <source>
        <dbReference type="EMBL" id="KIX08155.1"/>
    </source>
</evidence>
<sequence length="403" mass="45837">MSFLNNDDRSEPTCDMPSSFVADASEPFIGDLSFHQFNMAVSGGCAAFATVSIFILMARHATHFSKPNEQSKILKICAIIPLEAIFSWIGIAAPNSHIYVEGFVDFFQAIGLSSFFLLLCEFVSPSSEFRDVFFAALEIPKSRRKKDGKKVDGLSWYRKRWVAVFQYPFVSLVIAVVTCITQAIGRYCLESSNVHFAHIWCTIIINISIFVAVISCVKFYTIMKKDLEHHKPLAKFLAFKLIIFLTFVQRIIFEILRSANALKETSKLTYADVNWGIETMLVCIEMVPFSLFFHYAYDVGAYNLSRARPLPLSEMGGRISPNEAEAQAGHEQQERERLRYGLPGQYEGQYYGGRLGLKAWATLPNLKDILLAMNFAFTMRSERRRMKRDPTVTETAPPMYINY</sequence>
<feature type="transmembrane region" description="Helical" evidence="5">
    <location>
        <begin position="40"/>
        <end position="61"/>
    </location>
</feature>
<gene>
    <name evidence="6" type="ORF">Z518_02811</name>
</gene>
<keyword evidence="2 5" id="KW-0812">Transmembrane</keyword>
<name>A0A0D2JFS1_9EURO</name>
<dbReference type="PANTHER" id="PTHR23423">
    <property type="entry name" value="ORGANIC SOLUTE TRANSPORTER-RELATED"/>
    <property type="match status" value="1"/>
</dbReference>
<reference evidence="6 7" key="1">
    <citation type="submission" date="2015-01" db="EMBL/GenBank/DDBJ databases">
        <title>The Genome Sequence of Rhinocladiella mackenzie CBS 650.93.</title>
        <authorList>
            <consortium name="The Broad Institute Genomics Platform"/>
            <person name="Cuomo C."/>
            <person name="de Hoog S."/>
            <person name="Gorbushina A."/>
            <person name="Stielow B."/>
            <person name="Teixiera M."/>
            <person name="Abouelleil A."/>
            <person name="Chapman S.B."/>
            <person name="Priest M."/>
            <person name="Young S.K."/>
            <person name="Wortman J."/>
            <person name="Nusbaum C."/>
            <person name="Birren B."/>
        </authorList>
    </citation>
    <scope>NUCLEOTIDE SEQUENCE [LARGE SCALE GENOMIC DNA]</scope>
    <source>
        <strain evidence="6 7">CBS 650.93</strain>
    </source>
</reference>
<evidence type="ECO:0000256" key="5">
    <source>
        <dbReference type="SAM" id="Phobius"/>
    </source>
</evidence>
<dbReference type="EMBL" id="KN847476">
    <property type="protein sequence ID" value="KIX08155.1"/>
    <property type="molecule type" value="Genomic_DNA"/>
</dbReference>
<dbReference type="Proteomes" id="UP000053617">
    <property type="component" value="Unassembled WGS sequence"/>
</dbReference>
<accession>A0A0D2JFS1</accession>
<proteinExistence type="predicted"/>
<keyword evidence="3 5" id="KW-1133">Transmembrane helix</keyword>
<dbReference type="AlphaFoldDB" id="A0A0D2JFS1"/>
<feature type="transmembrane region" description="Helical" evidence="5">
    <location>
        <begin position="197"/>
        <end position="221"/>
    </location>
</feature>
<feature type="transmembrane region" description="Helical" evidence="5">
    <location>
        <begin position="106"/>
        <end position="124"/>
    </location>
</feature>